<evidence type="ECO:0000313" key="5">
    <source>
        <dbReference type="Proteomes" id="UP001149090"/>
    </source>
</evidence>
<dbReference type="InterPro" id="IPR011333">
    <property type="entry name" value="SKP1/BTB/POZ_sf"/>
</dbReference>
<evidence type="ECO:0000313" key="4">
    <source>
        <dbReference type="EMBL" id="KAJ5068044.1"/>
    </source>
</evidence>
<dbReference type="AlphaFoldDB" id="A0A9Q0L932"/>
<evidence type="ECO:0000259" key="2">
    <source>
        <dbReference type="PROSITE" id="PS50097"/>
    </source>
</evidence>
<dbReference type="InterPro" id="IPR011705">
    <property type="entry name" value="BACK"/>
</dbReference>
<feature type="region of interest" description="Disordered" evidence="1">
    <location>
        <begin position="287"/>
        <end position="307"/>
    </location>
</feature>
<dbReference type="SMART" id="SM00875">
    <property type="entry name" value="BACK"/>
    <property type="match status" value="1"/>
</dbReference>
<dbReference type="PANTHER" id="PTHR24410:SF23">
    <property type="entry name" value="BTB DOMAIN-CONTAINING PROTEIN-RELATED"/>
    <property type="match status" value="1"/>
</dbReference>
<organism evidence="4 5">
    <name type="scientific">Anaeramoeba ignava</name>
    <name type="common">Anaerobic marine amoeba</name>
    <dbReference type="NCBI Taxonomy" id="1746090"/>
    <lineage>
        <taxon>Eukaryota</taxon>
        <taxon>Metamonada</taxon>
        <taxon>Anaeramoebidae</taxon>
        <taxon>Anaeramoeba</taxon>
    </lineage>
</organism>
<feature type="domain" description="BTB" evidence="2">
    <location>
        <begin position="27"/>
        <end position="93"/>
    </location>
</feature>
<evidence type="ECO:0000256" key="1">
    <source>
        <dbReference type="SAM" id="MobiDB-lite"/>
    </source>
</evidence>
<dbReference type="PROSITE" id="PS50097">
    <property type="entry name" value="BTB"/>
    <property type="match status" value="1"/>
</dbReference>
<dbReference type="Pfam" id="PF07534">
    <property type="entry name" value="TLD"/>
    <property type="match status" value="1"/>
</dbReference>
<proteinExistence type="predicted"/>
<name>A0A9Q0L932_ANAIG</name>
<dbReference type="PROSITE" id="PS51886">
    <property type="entry name" value="TLDC"/>
    <property type="match status" value="1"/>
</dbReference>
<dbReference type="Gene3D" id="3.30.710.10">
    <property type="entry name" value="Potassium Channel Kv1.1, Chain A"/>
    <property type="match status" value="1"/>
</dbReference>
<dbReference type="SMART" id="SM00225">
    <property type="entry name" value="BTB"/>
    <property type="match status" value="1"/>
</dbReference>
<comment type="caution">
    <text evidence="4">The sequence shown here is derived from an EMBL/GenBank/DDBJ whole genome shotgun (WGS) entry which is preliminary data.</text>
</comment>
<dbReference type="SUPFAM" id="SSF54695">
    <property type="entry name" value="POZ domain"/>
    <property type="match status" value="1"/>
</dbReference>
<dbReference type="OMA" id="ETSFRCH"/>
<dbReference type="OrthoDB" id="5953547at2759"/>
<sequence length="527" mass="60624">MSITRFSDLQTLSKELHELFKTDFFHSDFTINLTEKSETSFRCHKSILSARCGFFYSWLRQNEADALTFTDFTKRTMKSILRYIYTGIIDVKEENAFDLMVASKKLSMFALKKWLQNFLISHVDQSNVLQLCEKAKSVKSKGLYKKCLEVIRENISILVSHEAFLSFSQETLIDILEFDNLPIQDELDLLYLVIRWGRKQVGVQPVGKVDEHQPDDVRDCIAPLLAKIRFSDVSSNDLSKLKLLNILPAETIIDIFSYHAYVRADQHKDIELLQKQQTPGVKHYVSRVKNTSTETPSPYIDSSHPEISKKPSNQLNYLKSVPQDNSQIQNSRTKKPEINYEDLKKMESSSIISNNYYYVKKIKKWINDNQFFDQMNLTFRASRDGYSSKTFHQVCDDKGKTLTLIESNDGFIFGGYTTVGWKSNVGNNYILDNNAFLFSLKNPFNQKPQKFAIVNGEEKNAIRYHPERGPKFGYGDLGIGANLQIGWSNFGRSFQLPQGVQPHSRAAKEFLAGGHSFKVKEVEVFTF</sequence>
<dbReference type="Pfam" id="PF07707">
    <property type="entry name" value="BACK"/>
    <property type="match status" value="1"/>
</dbReference>
<gene>
    <name evidence="4" type="ORF">M0811_12630</name>
</gene>
<dbReference type="InterPro" id="IPR051481">
    <property type="entry name" value="BTB-POZ/Galectin-3-binding"/>
</dbReference>
<dbReference type="SMART" id="SM00584">
    <property type="entry name" value="TLDc"/>
    <property type="match status" value="1"/>
</dbReference>
<dbReference type="Proteomes" id="UP001149090">
    <property type="component" value="Unassembled WGS sequence"/>
</dbReference>
<reference evidence="4" key="1">
    <citation type="submission" date="2022-10" db="EMBL/GenBank/DDBJ databases">
        <title>Novel sulphate-reducing endosymbionts in the free-living metamonad Anaeramoeba.</title>
        <authorList>
            <person name="Jerlstrom-Hultqvist J."/>
            <person name="Cepicka I."/>
            <person name="Gallot-Lavallee L."/>
            <person name="Salas-Leiva D."/>
            <person name="Curtis B.A."/>
            <person name="Zahonova K."/>
            <person name="Pipaliya S."/>
            <person name="Dacks J."/>
            <person name="Roger A.J."/>
        </authorList>
    </citation>
    <scope>NUCLEOTIDE SEQUENCE</scope>
    <source>
        <strain evidence="4">BMAN</strain>
    </source>
</reference>
<evidence type="ECO:0000259" key="3">
    <source>
        <dbReference type="PROSITE" id="PS51886"/>
    </source>
</evidence>
<dbReference type="Gene3D" id="1.25.40.420">
    <property type="match status" value="1"/>
</dbReference>
<protein>
    <submittedName>
        <fullName evidence="4">E3 ubiquitin-protein ligase</fullName>
    </submittedName>
</protein>
<dbReference type="CDD" id="cd18186">
    <property type="entry name" value="BTB_POZ_ZBTB_KLHL-like"/>
    <property type="match status" value="1"/>
</dbReference>
<dbReference type="InterPro" id="IPR006571">
    <property type="entry name" value="TLDc_dom"/>
</dbReference>
<dbReference type="EMBL" id="JAPDFW010000121">
    <property type="protein sequence ID" value="KAJ5068044.1"/>
    <property type="molecule type" value="Genomic_DNA"/>
</dbReference>
<dbReference type="Pfam" id="PF00651">
    <property type="entry name" value="BTB"/>
    <property type="match status" value="1"/>
</dbReference>
<feature type="domain" description="TLDc" evidence="3">
    <location>
        <begin position="350"/>
        <end position="527"/>
    </location>
</feature>
<keyword evidence="5" id="KW-1185">Reference proteome</keyword>
<dbReference type="InterPro" id="IPR000210">
    <property type="entry name" value="BTB/POZ_dom"/>
</dbReference>
<dbReference type="PANTHER" id="PTHR24410">
    <property type="entry name" value="HL07962P-RELATED"/>
    <property type="match status" value="1"/>
</dbReference>
<accession>A0A9Q0L932</accession>